<dbReference type="RefSeq" id="WP_381441408.1">
    <property type="nucleotide sequence ID" value="NZ_JBHSNP010000002.1"/>
</dbReference>
<reference evidence="3" key="1">
    <citation type="journal article" date="2019" name="Int. J. Syst. Evol. Microbiol.">
        <title>The Global Catalogue of Microorganisms (GCM) 10K type strain sequencing project: providing services to taxonomists for standard genome sequencing and annotation.</title>
        <authorList>
            <consortium name="The Broad Institute Genomics Platform"/>
            <consortium name="The Broad Institute Genome Sequencing Center for Infectious Disease"/>
            <person name="Wu L."/>
            <person name="Ma J."/>
        </authorList>
    </citation>
    <scope>NUCLEOTIDE SEQUENCE [LARGE SCALE GENOMIC DNA]</scope>
    <source>
        <strain evidence="3">KACC 11299</strain>
    </source>
</reference>
<accession>A0ABW0TTQ4</accession>
<feature type="compositionally biased region" description="Polar residues" evidence="1">
    <location>
        <begin position="43"/>
        <end position="52"/>
    </location>
</feature>
<organism evidence="2 3">
    <name type="scientific">Sporosarcina koreensis</name>
    <dbReference type="NCBI Taxonomy" id="334735"/>
    <lineage>
        <taxon>Bacteria</taxon>
        <taxon>Bacillati</taxon>
        <taxon>Bacillota</taxon>
        <taxon>Bacilli</taxon>
        <taxon>Bacillales</taxon>
        <taxon>Caryophanaceae</taxon>
        <taxon>Sporosarcina</taxon>
    </lineage>
</organism>
<evidence type="ECO:0000313" key="3">
    <source>
        <dbReference type="Proteomes" id="UP001596071"/>
    </source>
</evidence>
<name>A0ABW0TTQ4_9BACL</name>
<dbReference type="EMBL" id="JBHSNP010000002">
    <property type="protein sequence ID" value="MFC5601759.1"/>
    <property type="molecule type" value="Genomic_DNA"/>
</dbReference>
<gene>
    <name evidence="2" type="ORF">ACFPTP_00575</name>
</gene>
<evidence type="ECO:0000256" key="1">
    <source>
        <dbReference type="SAM" id="MobiDB-lite"/>
    </source>
</evidence>
<dbReference type="Proteomes" id="UP001596071">
    <property type="component" value="Unassembled WGS sequence"/>
</dbReference>
<protein>
    <submittedName>
        <fullName evidence="2">Uncharacterized protein</fullName>
    </submittedName>
</protein>
<proteinExistence type="predicted"/>
<feature type="compositionally biased region" description="Basic and acidic residues" evidence="1">
    <location>
        <begin position="58"/>
        <end position="67"/>
    </location>
</feature>
<sequence>MIDICREMNDNSSELIDKRREMNDILREMTDKFKVAALGQLKGNASSPSTKHTLYHGHFNERRNRGT</sequence>
<feature type="region of interest" description="Disordered" evidence="1">
    <location>
        <begin position="42"/>
        <end position="67"/>
    </location>
</feature>
<keyword evidence="3" id="KW-1185">Reference proteome</keyword>
<comment type="caution">
    <text evidence="2">The sequence shown here is derived from an EMBL/GenBank/DDBJ whole genome shotgun (WGS) entry which is preliminary data.</text>
</comment>
<evidence type="ECO:0000313" key="2">
    <source>
        <dbReference type="EMBL" id="MFC5601759.1"/>
    </source>
</evidence>